<gene>
    <name evidence="1" type="ORF">LCGC14_2106600</name>
</gene>
<reference evidence="1" key="1">
    <citation type="journal article" date="2015" name="Nature">
        <title>Complex archaea that bridge the gap between prokaryotes and eukaryotes.</title>
        <authorList>
            <person name="Spang A."/>
            <person name="Saw J.H."/>
            <person name="Jorgensen S.L."/>
            <person name="Zaremba-Niedzwiedzka K."/>
            <person name="Martijn J."/>
            <person name="Lind A.E."/>
            <person name="van Eijk R."/>
            <person name="Schleper C."/>
            <person name="Guy L."/>
            <person name="Ettema T.J."/>
        </authorList>
    </citation>
    <scope>NUCLEOTIDE SEQUENCE</scope>
</reference>
<name>A0A0F9E8L6_9ZZZZ</name>
<organism evidence="1">
    <name type="scientific">marine sediment metagenome</name>
    <dbReference type="NCBI Taxonomy" id="412755"/>
    <lineage>
        <taxon>unclassified sequences</taxon>
        <taxon>metagenomes</taxon>
        <taxon>ecological metagenomes</taxon>
    </lineage>
</organism>
<dbReference type="AlphaFoldDB" id="A0A0F9E8L6"/>
<evidence type="ECO:0000313" key="1">
    <source>
        <dbReference type="EMBL" id="KKL70269.1"/>
    </source>
</evidence>
<sequence>MSFLIASNNSSVARYIIRLVHIFANGDEQLNVFGFDTIKEVRENLVFNAGICERGGMTVRDCVITGTIKTVNAGAIKHRCYVRNSYLAFVASFGGVRTTATVEMQK</sequence>
<proteinExistence type="predicted"/>
<accession>A0A0F9E8L6</accession>
<protein>
    <submittedName>
        <fullName evidence="1">Uncharacterized protein</fullName>
    </submittedName>
</protein>
<comment type="caution">
    <text evidence="1">The sequence shown here is derived from an EMBL/GenBank/DDBJ whole genome shotgun (WGS) entry which is preliminary data.</text>
</comment>
<dbReference type="EMBL" id="LAZR01025949">
    <property type="protein sequence ID" value="KKL70269.1"/>
    <property type="molecule type" value="Genomic_DNA"/>
</dbReference>